<keyword evidence="3" id="KW-1185">Reference proteome</keyword>
<dbReference type="OrthoDB" id="3236341at2759"/>
<feature type="compositionally biased region" description="Polar residues" evidence="1">
    <location>
        <begin position="359"/>
        <end position="374"/>
    </location>
</feature>
<feature type="compositionally biased region" description="Polar residues" evidence="1">
    <location>
        <begin position="27"/>
        <end position="42"/>
    </location>
</feature>
<protein>
    <submittedName>
        <fullName evidence="2">Uncharacterized protein</fullName>
    </submittedName>
</protein>
<gene>
    <name evidence="2" type="ORF">K435DRAFT_873020</name>
</gene>
<reference evidence="2 3" key="1">
    <citation type="journal article" date="2019" name="Nat. Ecol. Evol.">
        <title>Megaphylogeny resolves global patterns of mushroom evolution.</title>
        <authorList>
            <person name="Varga T."/>
            <person name="Krizsan K."/>
            <person name="Foldi C."/>
            <person name="Dima B."/>
            <person name="Sanchez-Garcia M."/>
            <person name="Sanchez-Ramirez S."/>
            <person name="Szollosi G.J."/>
            <person name="Szarkandi J.G."/>
            <person name="Papp V."/>
            <person name="Albert L."/>
            <person name="Andreopoulos W."/>
            <person name="Angelini C."/>
            <person name="Antonin V."/>
            <person name="Barry K.W."/>
            <person name="Bougher N.L."/>
            <person name="Buchanan P."/>
            <person name="Buyck B."/>
            <person name="Bense V."/>
            <person name="Catcheside P."/>
            <person name="Chovatia M."/>
            <person name="Cooper J."/>
            <person name="Damon W."/>
            <person name="Desjardin D."/>
            <person name="Finy P."/>
            <person name="Geml J."/>
            <person name="Haridas S."/>
            <person name="Hughes K."/>
            <person name="Justo A."/>
            <person name="Karasinski D."/>
            <person name="Kautmanova I."/>
            <person name="Kiss B."/>
            <person name="Kocsube S."/>
            <person name="Kotiranta H."/>
            <person name="LaButti K.M."/>
            <person name="Lechner B.E."/>
            <person name="Liimatainen K."/>
            <person name="Lipzen A."/>
            <person name="Lukacs Z."/>
            <person name="Mihaltcheva S."/>
            <person name="Morgado L.N."/>
            <person name="Niskanen T."/>
            <person name="Noordeloos M.E."/>
            <person name="Ohm R.A."/>
            <person name="Ortiz-Santana B."/>
            <person name="Ovrebo C."/>
            <person name="Racz N."/>
            <person name="Riley R."/>
            <person name="Savchenko A."/>
            <person name="Shiryaev A."/>
            <person name="Soop K."/>
            <person name="Spirin V."/>
            <person name="Szebenyi C."/>
            <person name="Tomsovsky M."/>
            <person name="Tulloss R.E."/>
            <person name="Uehling J."/>
            <person name="Grigoriev I.V."/>
            <person name="Vagvolgyi C."/>
            <person name="Papp T."/>
            <person name="Martin F.M."/>
            <person name="Miettinen O."/>
            <person name="Hibbett D.S."/>
            <person name="Nagy L.G."/>
        </authorList>
    </citation>
    <scope>NUCLEOTIDE SEQUENCE [LARGE SCALE GENOMIC DNA]</scope>
    <source>
        <strain evidence="2 3">CBS 962.96</strain>
    </source>
</reference>
<name>A0A4S8L0H3_DENBC</name>
<dbReference type="EMBL" id="ML179784">
    <property type="protein sequence ID" value="THU81723.1"/>
    <property type="molecule type" value="Genomic_DNA"/>
</dbReference>
<feature type="compositionally biased region" description="Gly residues" evidence="1">
    <location>
        <begin position="339"/>
        <end position="348"/>
    </location>
</feature>
<evidence type="ECO:0000256" key="1">
    <source>
        <dbReference type="SAM" id="MobiDB-lite"/>
    </source>
</evidence>
<feature type="region of interest" description="Disordered" evidence="1">
    <location>
        <begin position="334"/>
        <end position="374"/>
    </location>
</feature>
<evidence type="ECO:0000313" key="2">
    <source>
        <dbReference type="EMBL" id="THU81723.1"/>
    </source>
</evidence>
<proteinExistence type="predicted"/>
<dbReference type="AlphaFoldDB" id="A0A4S8L0H3"/>
<evidence type="ECO:0000313" key="3">
    <source>
        <dbReference type="Proteomes" id="UP000297245"/>
    </source>
</evidence>
<organism evidence="2 3">
    <name type="scientific">Dendrothele bispora (strain CBS 962.96)</name>
    <dbReference type="NCBI Taxonomy" id="1314807"/>
    <lineage>
        <taxon>Eukaryota</taxon>
        <taxon>Fungi</taxon>
        <taxon>Dikarya</taxon>
        <taxon>Basidiomycota</taxon>
        <taxon>Agaricomycotina</taxon>
        <taxon>Agaricomycetes</taxon>
        <taxon>Agaricomycetidae</taxon>
        <taxon>Agaricales</taxon>
        <taxon>Agaricales incertae sedis</taxon>
        <taxon>Dendrothele</taxon>
    </lineage>
</organism>
<dbReference type="Proteomes" id="UP000297245">
    <property type="component" value="Unassembled WGS sequence"/>
</dbReference>
<sequence>MPRGSRRPQINSDDESNGLSDIDITESEAQPPTPSSNRTSQKWPHDQISGGSNGGQAVNSNLIAAAKSLAKRRKLTDDQVSDVETFLNENAIGREVRSYIVTLDLINKVEKIVKNQAQWEPSVTLKRNVSHYVNATSLSPHLRSFLGPSTVAAVVTKLLDLSLELPENIRQNQSALDQLTKLVAEAFTQRRSTMKKAIKASVGVTNKKSYTLLPAAECQNIYELTQTLARNTKCGVSAELCARAAILRRAFEKSLGDEYWERVDKLLKDLHEKGKHDPKLIANLVKNLLEKDHGKYGTNDYQIRDQDQSDLQTVMDEVLESQILAEGDDVVVRVEDGNSTGGSTGENGSGHINDGAGGSEQSTDGADSGASNGD</sequence>
<feature type="region of interest" description="Disordered" evidence="1">
    <location>
        <begin position="1"/>
        <end position="57"/>
    </location>
</feature>
<accession>A0A4S8L0H3</accession>